<evidence type="ECO:0000313" key="2">
    <source>
        <dbReference type="Proteomes" id="UP000447434"/>
    </source>
</evidence>
<sequence length="77" mass="8642">MFISPFSTSFMDLHRCPYDGDSAVPLRRHKSPSSSLSLSTFSELALSSPSSPPSSNGMQALKLFRFYFSMLRKLCRC</sequence>
<evidence type="ECO:0000313" key="1">
    <source>
        <dbReference type="EMBL" id="KAE9603035.1"/>
    </source>
</evidence>
<name>A0A6A4PN76_LUPAL</name>
<protein>
    <submittedName>
        <fullName evidence="1">Uncharacterized protein</fullName>
    </submittedName>
</protein>
<keyword evidence="2" id="KW-1185">Reference proteome</keyword>
<gene>
    <name evidence="1" type="ORF">Lalb_Chr12g0205991</name>
</gene>
<dbReference type="EMBL" id="WOCE01000012">
    <property type="protein sequence ID" value="KAE9603035.1"/>
    <property type="molecule type" value="Genomic_DNA"/>
</dbReference>
<comment type="caution">
    <text evidence="1">The sequence shown here is derived from an EMBL/GenBank/DDBJ whole genome shotgun (WGS) entry which is preliminary data.</text>
</comment>
<dbReference type="AlphaFoldDB" id="A0A6A4PN76"/>
<dbReference type="Proteomes" id="UP000447434">
    <property type="component" value="Chromosome 12"/>
</dbReference>
<accession>A0A6A4PN76</accession>
<proteinExistence type="predicted"/>
<reference evidence="2" key="1">
    <citation type="journal article" date="2020" name="Nat. Commun.">
        <title>Genome sequence of the cluster root forming white lupin.</title>
        <authorList>
            <person name="Hufnagel B."/>
            <person name="Marques A."/>
            <person name="Soriano A."/>
            <person name="Marques L."/>
            <person name="Divol F."/>
            <person name="Doumas P."/>
            <person name="Sallet E."/>
            <person name="Mancinotti D."/>
            <person name="Carrere S."/>
            <person name="Marande W."/>
            <person name="Arribat S."/>
            <person name="Keller J."/>
            <person name="Huneau C."/>
            <person name="Blein T."/>
            <person name="Aime D."/>
            <person name="Laguerre M."/>
            <person name="Taylor J."/>
            <person name="Schubert V."/>
            <person name="Nelson M."/>
            <person name="Geu-Flores F."/>
            <person name="Crespi M."/>
            <person name="Gallardo-Guerrero K."/>
            <person name="Delaux P.-M."/>
            <person name="Salse J."/>
            <person name="Berges H."/>
            <person name="Guyot R."/>
            <person name="Gouzy J."/>
            <person name="Peret B."/>
        </authorList>
    </citation>
    <scope>NUCLEOTIDE SEQUENCE [LARGE SCALE GENOMIC DNA]</scope>
    <source>
        <strain evidence="2">cv. Amiga</strain>
    </source>
</reference>
<organism evidence="1 2">
    <name type="scientific">Lupinus albus</name>
    <name type="common">White lupine</name>
    <name type="synonym">Lupinus termis</name>
    <dbReference type="NCBI Taxonomy" id="3870"/>
    <lineage>
        <taxon>Eukaryota</taxon>
        <taxon>Viridiplantae</taxon>
        <taxon>Streptophyta</taxon>
        <taxon>Embryophyta</taxon>
        <taxon>Tracheophyta</taxon>
        <taxon>Spermatophyta</taxon>
        <taxon>Magnoliopsida</taxon>
        <taxon>eudicotyledons</taxon>
        <taxon>Gunneridae</taxon>
        <taxon>Pentapetalae</taxon>
        <taxon>rosids</taxon>
        <taxon>fabids</taxon>
        <taxon>Fabales</taxon>
        <taxon>Fabaceae</taxon>
        <taxon>Papilionoideae</taxon>
        <taxon>50 kb inversion clade</taxon>
        <taxon>genistoids sensu lato</taxon>
        <taxon>core genistoids</taxon>
        <taxon>Genisteae</taxon>
        <taxon>Lupinus</taxon>
    </lineage>
</organism>